<keyword evidence="2" id="KW-1185">Reference proteome</keyword>
<name>A0A8H7CMS5_9AGAR</name>
<protein>
    <submittedName>
        <fullName evidence="1">Uncharacterized protein</fullName>
    </submittedName>
</protein>
<dbReference type="AlphaFoldDB" id="A0A8H7CMS5"/>
<accession>A0A8H7CMS5</accession>
<evidence type="ECO:0000313" key="1">
    <source>
        <dbReference type="EMBL" id="KAF7341756.1"/>
    </source>
</evidence>
<sequence length="264" mass="29331">MGDRLIRYDFDASLQTHCNLLKALPNLEEARIRRRFDEGGHWPEPGEPVNVLNLRRLYVNNPIIFNYLRAPALEELAIQLESTSTDRDIAAGCGSLEGFLMRSSCSPRRLVIDGVFPAQSTAAILQKHPSFTEIAVIDPLPDEDISAFLALFTISDSTQSESVFPHINNLGFACCNADGDAILYPLFLDMLNSRASVGRPALKVAELLFTNSSVQPDPLSATRLETLRESALQLSLLFEGDARSRVDEWLHNAEWCSLFPSRLG</sequence>
<dbReference type="EMBL" id="JACAZH010000027">
    <property type="protein sequence ID" value="KAF7341756.1"/>
    <property type="molecule type" value="Genomic_DNA"/>
</dbReference>
<gene>
    <name evidence="1" type="ORF">MSAN_02074400</name>
</gene>
<reference evidence="1" key="1">
    <citation type="submission" date="2020-05" db="EMBL/GenBank/DDBJ databases">
        <title>Mycena genomes resolve the evolution of fungal bioluminescence.</title>
        <authorList>
            <person name="Tsai I.J."/>
        </authorList>
    </citation>
    <scope>NUCLEOTIDE SEQUENCE</scope>
    <source>
        <strain evidence="1">160909Yilan</strain>
    </source>
</reference>
<dbReference type="Proteomes" id="UP000623467">
    <property type="component" value="Unassembled WGS sequence"/>
</dbReference>
<comment type="caution">
    <text evidence="1">The sequence shown here is derived from an EMBL/GenBank/DDBJ whole genome shotgun (WGS) entry which is preliminary data.</text>
</comment>
<dbReference type="OrthoDB" id="3050800at2759"/>
<evidence type="ECO:0000313" key="2">
    <source>
        <dbReference type="Proteomes" id="UP000623467"/>
    </source>
</evidence>
<proteinExistence type="predicted"/>
<organism evidence="1 2">
    <name type="scientific">Mycena sanguinolenta</name>
    <dbReference type="NCBI Taxonomy" id="230812"/>
    <lineage>
        <taxon>Eukaryota</taxon>
        <taxon>Fungi</taxon>
        <taxon>Dikarya</taxon>
        <taxon>Basidiomycota</taxon>
        <taxon>Agaricomycotina</taxon>
        <taxon>Agaricomycetes</taxon>
        <taxon>Agaricomycetidae</taxon>
        <taxon>Agaricales</taxon>
        <taxon>Marasmiineae</taxon>
        <taxon>Mycenaceae</taxon>
        <taxon>Mycena</taxon>
    </lineage>
</organism>